<dbReference type="Pfam" id="PF14844">
    <property type="entry name" value="PH_BEACH"/>
    <property type="match status" value="1"/>
</dbReference>
<proteinExistence type="inferred from homology"/>
<dbReference type="GO" id="GO:0016020">
    <property type="term" value="C:membrane"/>
    <property type="evidence" value="ECO:0007669"/>
    <property type="project" value="TreeGrafter"/>
</dbReference>
<dbReference type="InterPro" id="IPR050865">
    <property type="entry name" value="BEACH_Domain"/>
</dbReference>
<dbReference type="Pfam" id="PF15787">
    <property type="entry name" value="DUF4704"/>
    <property type="match status" value="1"/>
</dbReference>
<evidence type="ECO:0000256" key="6">
    <source>
        <dbReference type="ARBA" id="ARBA00068540"/>
    </source>
</evidence>
<feature type="domain" description="BEACH-type PH" evidence="10">
    <location>
        <begin position="1569"/>
        <end position="1669"/>
    </location>
</feature>
<dbReference type="PANTHER" id="PTHR13743:SF111">
    <property type="entry name" value="NEUROBEACHIN-LIKE PROTEIN 2"/>
    <property type="match status" value="1"/>
</dbReference>
<keyword evidence="5" id="KW-0256">Endoplasmic reticulum</keyword>
<dbReference type="Pfam" id="PF20426">
    <property type="entry name" value="NBCH_WD40"/>
    <property type="match status" value="1"/>
</dbReference>
<evidence type="ECO:0000259" key="10">
    <source>
        <dbReference type="PROSITE" id="PS51783"/>
    </source>
</evidence>
<dbReference type="SUPFAM" id="SSF50978">
    <property type="entry name" value="WD40 repeat-like"/>
    <property type="match status" value="1"/>
</dbReference>
<evidence type="ECO:0000259" key="9">
    <source>
        <dbReference type="PROSITE" id="PS50197"/>
    </source>
</evidence>
<organism evidence="11 12">
    <name type="scientific">Cyclopterus lumpus</name>
    <name type="common">Lumpsucker</name>
    <dbReference type="NCBI Taxonomy" id="8103"/>
    <lineage>
        <taxon>Eukaryota</taxon>
        <taxon>Metazoa</taxon>
        <taxon>Chordata</taxon>
        <taxon>Craniata</taxon>
        <taxon>Vertebrata</taxon>
        <taxon>Euteleostomi</taxon>
        <taxon>Actinopterygii</taxon>
        <taxon>Neopterygii</taxon>
        <taxon>Teleostei</taxon>
        <taxon>Neoteleostei</taxon>
        <taxon>Acanthomorphata</taxon>
        <taxon>Eupercaria</taxon>
        <taxon>Perciformes</taxon>
        <taxon>Cottioidei</taxon>
        <taxon>Cottales</taxon>
        <taxon>Cyclopteridae</taxon>
        <taxon>Cyclopterus</taxon>
    </lineage>
</organism>
<dbReference type="PROSITE" id="PS50197">
    <property type="entry name" value="BEACH"/>
    <property type="match status" value="1"/>
</dbReference>
<evidence type="ECO:0000256" key="4">
    <source>
        <dbReference type="ARBA" id="ARBA00022737"/>
    </source>
</evidence>
<dbReference type="GO" id="GO:0005783">
    <property type="term" value="C:endoplasmic reticulum"/>
    <property type="evidence" value="ECO:0007669"/>
    <property type="project" value="UniProtKB-SubCell"/>
</dbReference>
<dbReference type="FunFam" id="2.30.29.30:FF:000301">
    <property type="entry name" value="Neurobeachin-like protein 2"/>
    <property type="match status" value="1"/>
</dbReference>
<evidence type="ECO:0000256" key="8">
    <source>
        <dbReference type="SAM" id="MobiDB-lite"/>
    </source>
</evidence>
<evidence type="ECO:0000256" key="3">
    <source>
        <dbReference type="ARBA" id="ARBA00022574"/>
    </source>
</evidence>
<comment type="similarity">
    <text evidence="2">Belongs to the WD repeat neurobeachin family.</text>
</comment>
<dbReference type="InterPro" id="IPR036372">
    <property type="entry name" value="BEACH_dom_sf"/>
</dbReference>
<dbReference type="InterPro" id="IPR001680">
    <property type="entry name" value="WD40_rpt"/>
</dbReference>
<reference evidence="11" key="2">
    <citation type="submission" date="2025-09" db="UniProtKB">
        <authorList>
            <consortium name="Ensembl"/>
        </authorList>
    </citation>
    <scope>IDENTIFICATION</scope>
</reference>
<dbReference type="InterPro" id="IPR016024">
    <property type="entry name" value="ARM-type_fold"/>
</dbReference>
<evidence type="ECO:0000256" key="2">
    <source>
        <dbReference type="ARBA" id="ARBA00008498"/>
    </source>
</evidence>
<dbReference type="CDD" id="cd01201">
    <property type="entry name" value="PH_BEACH"/>
    <property type="match status" value="1"/>
</dbReference>
<evidence type="ECO:0000256" key="5">
    <source>
        <dbReference type="ARBA" id="ARBA00022824"/>
    </source>
</evidence>
<sequence length="2386" mass="268485">MCKRSPYYNVLCLFPYLPLPSSRPEECSSEVPLLPREVLVFLGNQLRQSAEHLSDAAEPNSTTTHPLLLIKFFIIIWEQSSLQMVVQYGLVLFESLFDPYQTWRRRLVVSLQERNKYKFSPLVLPDELPGVFHGETPSLSSLLTLRFIHLQGAVISGGKKNGLLSITPHSVDDLFSVLRAWCYRTSPEPKSTGLPRLTLQCLTAMIHLLHSSSPAERQVEIKTILESYFQLLNWNRPIISEQLERESWEESLISLQRQMLTAVPAILQCSDRPVLQAVFLNNNCFEHILRLVQNSKVLVKGSDSITVHALGVLTAIMSNSPSAKEVFKERIGYSQLFDVLKSQGQPTKRLLQELMNMAVEGEHAHAHHLGISNEQPLLLLLQWLPDLSGQRDLQLLVAQWLATVCGGSLSCRTVAVEADMVGALLQVLSQPQNLDRQCADTLLGLLQDLGSLCLRPEELKSLLRLLRVDQDNGVVVGKVHPYCGRIIQVLSAMAAREGQDSALQYFDLTPPMAGIMVPTVQRWPGSGFAFHAWVCLNMEFSNNRKHSATSSTGAQHDMGKGPRRKQLYSFFTASGTGLEAFFTIEGVLVVAVCTKKDYMAVALPEHPLADSCWHSVAIVHIPGRRPFGQNLVTIYIDGEQRKTAQLRFPSFSEPFTSCCIGSAGHRTTTTTTSPNLPMSSSSNTSPEFAFPAYAGLQDTEWGTPTSLDGLLGTAFICHEALQQAQTRALHAAGKSPVKYSCLHLCICFLQAFKGQICLDLSPNHQYDGRFTGHRVVNWDIKDVVNVVGGIGVLLPLLEQVCEAEQVNNGSQEISDLQGPELTSPRGPAAMLLPLNKSAEGRLERNSIAAFLLMVKNLIRQHPVNQESLLHCHGPSTIGAMLSKVPVSLMDMNVLMACQLLLEQVFNEGNGPLLQQLHHHLLFDFRIWTKSHFAVCLAHVQYLASVINKGKQRMKRKYGVQYILDTIRTFYSLSDEKQMIQNSLFGLLGDFLKSPTPEDLHSVLAYILTVGEKKQAVRALDVLYELLRSSPPREQVQAVLLDWGVEQLYCLLLTPSFGDEARERVFRVLYKILKSERVSERNKQRIKLKDFGYLGLICHLDEIPVTMTTVRCLYEQVLATGNTKTALSRRPSELEMYVKRDFFLFVLQQTPEEELCNLLTNIVFSVLWSRSWAEATEDVVWRERGQVFSVLTKLGSSCQLVRPPDYIKRSLLEMMLESSLSDLREAQGVSLPFCPSLVRLLRLLQDFLFAEGTDNHTLWSEKVCHILSSLAIDVPLSPVQVCVMAYVKLHSLLQTVLCLSWEEVCFLLGQLGAPLWPGGVMDSTDSGHAETFSQIVPVVRTLLDQHADPVTLQNLLPNLPATNGSTTFSKDLKAYSHTLEWQGFYQQQVQPTMEQYELDTFGRSHDIMSNFWNSCFDDLMSTAFKRDKERSDSKSKFQEVIMDPELKRVRSENNRYFSLQKQSSNQQGMVWQHWRALRRLLTSERGAWANKVQPEVKLKLSNAETYSKMRLKLVPDYNHDPHSEASALRDNMGIPRNSEPPPLAVAKEAKVSDMEDDQLGEEDLVYLDNNQKEKLVLSEDCELITIVAVVPGRLEVTTHHLYFYDGSSEKEETEEGIGFDFKRPLSQLREVHLRRYNLRRSALELFFIDQSHYFLNFRKKVRNKVYSRILGLRPPNLFYFGSRSPQELLKASGLTQKWVCREISNFEYLMQLNTISGRTYNDLSQYPVFPWILCDYTSPILDLEDPSVFRDLSKPIGVVNSRHAQNVREKYESFEDPTGTIDKFHYGTHYSNAAGVMHYMIRMEPFTTLHIQLQSGRFDCADRQFHSVAAAWQARMESPADVKELIPEFFYYPEFLQNINGFDLGRLQISQDPVADVLLPRWASSREDFIRQHRKALECEHVSSHLHEWIDLIFGYKQRGEEAVNALNVFYYCTYEGAVDLDAIANETERKALEGIISNFGQTPCQLLKEPHPPRMSDQNASRRLSRLDTMPPNIFEHLDKLRPFVEVVSDGLPLVQTVVPKTQNRSFIIQGSDILVTVSSNGLIGTHSWLAYDKNIANYFTFTKDPTMTNPKTQRFLSGPFSPGVEISAQVLVVSNDGRLLFSGGHWDCSLRVTQLGKGKLVGRICRHIDVVTCLALDLCGIYLISGSRDTSCIVWQVLQQGGFSSGLSPRPVQILCGHDQEVTCVAISTELDMAVSGSKDGTVIVHSVRRGQFLRTLRPPSDSCVPAVISELQVGMEGHIVVQTSLGEHSHRKAKYSIHVYSVNCCLLSSFTTEEKVTALHLVSEHIILGTAEGSLHIRDFKLFVVLDASITPLALKVPVRSVSVTKECSHILVGLEDGKLIVVGAGKPEEVRSGQFSRRIWGSTRISQVSSGETEYNPTGNAGK</sequence>
<dbReference type="SMART" id="SM01026">
    <property type="entry name" value="Beach"/>
    <property type="match status" value="1"/>
</dbReference>
<keyword evidence="3 7" id="KW-0853">WD repeat</keyword>
<dbReference type="PANTHER" id="PTHR13743">
    <property type="entry name" value="BEIGE/BEACH-RELATED"/>
    <property type="match status" value="1"/>
</dbReference>
<dbReference type="InterPro" id="IPR013320">
    <property type="entry name" value="ConA-like_dom_sf"/>
</dbReference>
<dbReference type="FunFam" id="1.10.1540.10:FF:000001">
    <property type="entry name" value="neurobeachin isoform X1"/>
    <property type="match status" value="1"/>
</dbReference>
<dbReference type="GO" id="GO:0019901">
    <property type="term" value="F:protein kinase binding"/>
    <property type="evidence" value="ECO:0007669"/>
    <property type="project" value="TreeGrafter"/>
</dbReference>
<dbReference type="InterPro" id="IPR011993">
    <property type="entry name" value="PH-like_dom_sf"/>
</dbReference>
<keyword evidence="12" id="KW-1185">Reference proteome</keyword>
<dbReference type="SUPFAM" id="SSF48371">
    <property type="entry name" value="ARM repeat"/>
    <property type="match status" value="1"/>
</dbReference>
<dbReference type="SUPFAM" id="SSF50729">
    <property type="entry name" value="PH domain-like"/>
    <property type="match status" value="1"/>
</dbReference>
<dbReference type="Pfam" id="PF20425">
    <property type="entry name" value="Neurobeachin"/>
    <property type="match status" value="1"/>
</dbReference>
<dbReference type="CDD" id="cd06071">
    <property type="entry name" value="Beach"/>
    <property type="match status" value="1"/>
</dbReference>
<dbReference type="InterPro" id="IPR023362">
    <property type="entry name" value="PH-BEACH_dom"/>
</dbReference>
<dbReference type="Proteomes" id="UP000694565">
    <property type="component" value="Unplaced"/>
</dbReference>
<dbReference type="Ensembl" id="ENSCLMT00005025601.1">
    <property type="protein sequence ID" value="ENSCLMP00005024486.1"/>
    <property type="gene ID" value="ENSCLMG00005011255.1"/>
</dbReference>
<dbReference type="InterPro" id="IPR000409">
    <property type="entry name" value="BEACH_dom"/>
</dbReference>
<dbReference type="Gene3D" id="2.30.29.30">
    <property type="entry name" value="Pleckstrin-homology domain (PH domain)/Phosphotyrosine-binding domain (PTB)"/>
    <property type="match status" value="1"/>
</dbReference>
<comment type="subcellular location">
    <subcellularLocation>
        <location evidence="1">Endoplasmic reticulum</location>
    </subcellularLocation>
</comment>
<dbReference type="SUPFAM" id="SSF49899">
    <property type="entry name" value="Concanavalin A-like lectins/glucanases"/>
    <property type="match status" value="1"/>
</dbReference>
<dbReference type="Pfam" id="PF16057">
    <property type="entry name" value="DUF4800"/>
    <property type="match status" value="1"/>
</dbReference>
<dbReference type="InterPro" id="IPR046852">
    <property type="entry name" value="Neurobeachin_a-sol"/>
</dbReference>
<dbReference type="Gene3D" id="1.25.10.10">
    <property type="entry name" value="Leucine-rich Repeat Variant"/>
    <property type="match status" value="1"/>
</dbReference>
<dbReference type="InterPro" id="IPR046851">
    <property type="entry name" value="NBCH_WD40"/>
</dbReference>
<dbReference type="GeneTree" id="ENSGT00940000158454"/>
<dbReference type="PROSITE" id="PS51783">
    <property type="entry name" value="PH_BEACH"/>
    <property type="match status" value="1"/>
</dbReference>
<dbReference type="InterPro" id="IPR015943">
    <property type="entry name" value="WD40/YVTN_repeat-like_dom_sf"/>
</dbReference>
<evidence type="ECO:0000313" key="11">
    <source>
        <dbReference type="Ensembl" id="ENSCLMP00005024486.1"/>
    </source>
</evidence>
<protein>
    <recommendedName>
        <fullName evidence="6">Neurobeachin-like protein 2</fullName>
    </recommendedName>
</protein>
<accession>A0A8C2ZAL5</accession>
<dbReference type="PROSITE" id="PS50082">
    <property type="entry name" value="WD_REPEATS_2"/>
    <property type="match status" value="1"/>
</dbReference>
<reference evidence="11" key="1">
    <citation type="submission" date="2025-08" db="UniProtKB">
        <authorList>
            <consortium name="Ensembl"/>
        </authorList>
    </citation>
    <scope>IDENTIFICATION</scope>
</reference>
<dbReference type="FunFam" id="2.130.10.10:FF:001375">
    <property type="entry name" value="Neurobeachin-like protein 2"/>
    <property type="match status" value="1"/>
</dbReference>
<dbReference type="SUPFAM" id="SSF81837">
    <property type="entry name" value="BEACH domain"/>
    <property type="match status" value="1"/>
</dbReference>
<dbReference type="SMART" id="SM00320">
    <property type="entry name" value="WD40"/>
    <property type="match status" value="4"/>
</dbReference>
<feature type="domain" description="BEACH" evidence="9">
    <location>
        <begin position="1682"/>
        <end position="1974"/>
    </location>
</feature>
<dbReference type="InterPro" id="IPR011989">
    <property type="entry name" value="ARM-like"/>
</dbReference>
<name>A0A8C2ZAL5_CYCLU</name>
<evidence type="ECO:0000256" key="1">
    <source>
        <dbReference type="ARBA" id="ARBA00004240"/>
    </source>
</evidence>
<dbReference type="InterPro" id="IPR031570">
    <property type="entry name" value="NBEA/BDCP_DUF4704"/>
</dbReference>
<dbReference type="Gene3D" id="2.130.10.10">
    <property type="entry name" value="YVTN repeat-like/Quinoprotein amine dehydrogenase"/>
    <property type="match status" value="1"/>
</dbReference>
<feature type="repeat" description="WD" evidence="7">
    <location>
        <begin position="2176"/>
        <end position="2217"/>
    </location>
</feature>
<feature type="region of interest" description="Disordered" evidence="8">
    <location>
        <begin position="1516"/>
        <end position="1538"/>
    </location>
</feature>
<dbReference type="GO" id="GO:0008104">
    <property type="term" value="P:intracellular protein localization"/>
    <property type="evidence" value="ECO:0007669"/>
    <property type="project" value="TreeGrafter"/>
</dbReference>
<dbReference type="GO" id="GO:0030099">
    <property type="term" value="P:myeloid cell differentiation"/>
    <property type="evidence" value="ECO:0007669"/>
    <property type="project" value="UniProtKB-ARBA"/>
</dbReference>
<dbReference type="Gene3D" id="1.10.1540.10">
    <property type="entry name" value="BEACH domain"/>
    <property type="match status" value="1"/>
</dbReference>
<evidence type="ECO:0000256" key="7">
    <source>
        <dbReference type="PROSITE-ProRule" id="PRU00221"/>
    </source>
</evidence>
<dbReference type="Pfam" id="PF02138">
    <property type="entry name" value="Beach"/>
    <property type="match status" value="1"/>
</dbReference>
<dbReference type="GO" id="GO:0005829">
    <property type="term" value="C:cytosol"/>
    <property type="evidence" value="ECO:0007669"/>
    <property type="project" value="TreeGrafter"/>
</dbReference>
<evidence type="ECO:0000313" key="12">
    <source>
        <dbReference type="Proteomes" id="UP000694565"/>
    </source>
</evidence>
<keyword evidence="4" id="KW-0677">Repeat</keyword>
<dbReference type="InterPro" id="IPR036322">
    <property type="entry name" value="WD40_repeat_dom_sf"/>
</dbReference>